<sequence length="274" mass="31501">MAFWCKAIITAILFVTSYCYGASKTVSVITLPDYEPFGYLAQGDTHVVKVPPGEDSELFEGFAWDVVRESFHSMGYTVELWVVPWARALTYLDSGRVDLIFPVSISAERLKIYRYSKEHVNSVFYRLYVLKSQSLEWQSLEALHDMTIAQMRGFNYGERWALLKSVDKYDVGEIIQGFEMLMSKRVEGFVGYEGVWDIVLHQHKLENDIIKLPMFDSNKEYLAASLGNPMGRKLLRQFDIGKRRITESGKLKEIQAKWSDLLSESDSSSDNKNQ</sequence>
<proteinExistence type="inferred from homology"/>
<feature type="chain" id="PRO_5007882028" description="Solute-binding protein family 3/N-terminal domain-containing protein" evidence="3">
    <location>
        <begin position="22"/>
        <end position="274"/>
    </location>
</feature>
<comment type="similarity">
    <text evidence="1">Belongs to the bacterial solute-binding protein 3 family.</text>
</comment>
<gene>
    <name evidence="5" type="ORF">N475_16025</name>
</gene>
<feature type="domain" description="Solute-binding protein family 3/N-terminal" evidence="4">
    <location>
        <begin position="25"/>
        <end position="262"/>
    </location>
</feature>
<comment type="caution">
    <text evidence="5">The sequence shown here is derived from an EMBL/GenBank/DDBJ whole genome shotgun (WGS) entry which is preliminary data.</text>
</comment>
<dbReference type="PATRIC" id="fig|1365250.3.peg.2440"/>
<dbReference type="Gene3D" id="3.40.190.10">
    <property type="entry name" value="Periplasmic binding protein-like II"/>
    <property type="match status" value="2"/>
</dbReference>
<dbReference type="Proteomes" id="UP000076643">
    <property type="component" value="Unassembled WGS sequence"/>
</dbReference>
<keyword evidence="6" id="KW-1185">Reference proteome</keyword>
<dbReference type="PANTHER" id="PTHR35936">
    <property type="entry name" value="MEMBRANE-BOUND LYTIC MUREIN TRANSGLYCOSYLASE F"/>
    <property type="match status" value="1"/>
</dbReference>
<keyword evidence="2 3" id="KW-0732">Signal</keyword>
<dbReference type="EMBL" id="AUYB01000102">
    <property type="protein sequence ID" value="KZN38136.1"/>
    <property type="molecule type" value="Genomic_DNA"/>
</dbReference>
<reference evidence="5 6" key="1">
    <citation type="submission" date="2013-07" db="EMBL/GenBank/DDBJ databases">
        <title>Comparative Genomic and Metabolomic Analysis of Twelve Strains of Pseudoalteromonas luteoviolacea.</title>
        <authorList>
            <person name="Vynne N.G."/>
            <person name="Mansson M."/>
            <person name="Gram L."/>
        </authorList>
    </citation>
    <scope>NUCLEOTIDE SEQUENCE [LARGE SCALE GENOMIC DNA]</scope>
    <source>
        <strain evidence="5 6">DSM 6061</strain>
    </source>
</reference>
<protein>
    <recommendedName>
        <fullName evidence="4">Solute-binding protein family 3/N-terminal domain-containing protein</fullName>
    </recommendedName>
</protein>
<evidence type="ECO:0000259" key="4">
    <source>
        <dbReference type="SMART" id="SM00062"/>
    </source>
</evidence>
<name>A0A166WVW4_9GAMM</name>
<feature type="signal peptide" evidence="3">
    <location>
        <begin position="1"/>
        <end position="21"/>
    </location>
</feature>
<evidence type="ECO:0000256" key="3">
    <source>
        <dbReference type="SAM" id="SignalP"/>
    </source>
</evidence>
<dbReference type="PANTHER" id="PTHR35936:SF25">
    <property type="entry name" value="ABC TRANSPORTER SUBSTRATE-BINDING PROTEIN"/>
    <property type="match status" value="1"/>
</dbReference>
<organism evidence="5 6">
    <name type="scientific">Pseudoalteromonas luteoviolacea DSM 6061</name>
    <dbReference type="NCBI Taxonomy" id="1365250"/>
    <lineage>
        <taxon>Bacteria</taxon>
        <taxon>Pseudomonadati</taxon>
        <taxon>Pseudomonadota</taxon>
        <taxon>Gammaproteobacteria</taxon>
        <taxon>Alteromonadales</taxon>
        <taxon>Pseudoalteromonadaceae</taxon>
        <taxon>Pseudoalteromonas</taxon>
    </lineage>
</organism>
<evidence type="ECO:0000256" key="2">
    <source>
        <dbReference type="ARBA" id="ARBA00022729"/>
    </source>
</evidence>
<accession>A0A166WVW4</accession>
<dbReference type="AlphaFoldDB" id="A0A166WVW4"/>
<evidence type="ECO:0000313" key="6">
    <source>
        <dbReference type="Proteomes" id="UP000076643"/>
    </source>
</evidence>
<dbReference type="InterPro" id="IPR001638">
    <property type="entry name" value="Solute-binding_3/MltF_N"/>
</dbReference>
<evidence type="ECO:0000256" key="1">
    <source>
        <dbReference type="ARBA" id="ARBA00010333"/>
    </source>
</evidence>
<dbReference type="RefSeq" id="WP_063357721.1">
    <property type="nucleotide sequence ID" value="NZ_AQHB01000046.1"/>
</dbReference>
<dbReference type="SUPFAM" id="SSF53850">
    <property type="entry name" value="Periplasmic binding protein-like II"/>
    <property type="match status" value="1"/>
</dbReference>
<evidence type="ECO:0000313" key="5">
    <source>
        <dbReference type="EMBL" id="KZN38136.1"/>
    </source>
</evidence>
<dbReference type="Pfam" id="PF00497">
    <property type="entry name" value="SBP_bac_3"/>
    <property type="match status" value="1"/>
</dbReference>
<dbReference type="SMART" id="SM00062">
    <property type="entry name" value="PBPb"/>
    <property type="match status" value="1"/>
</dbReference>